<keyword evidence="2" id="KW-1185">Reference proteome</keyword>
<dbReference type="InterPro" id="IPR011322">
    <property type="entry name" value="N-reg_PII-like_a/b"/>
</dbReference>
<comment type="caution">
    <text evidence="1">The sequence shown here is derived from an EMBL/GenBank/DDBJ whole genome shotgun (WGS) entry which is preliminary data.</text>
</comment>
<evidence type="ECO:0000313" key="2">
    <source>
        <dbReference type="Proteomes" id="UP000222564"/>
    </source>
</evidence>
<dbReference type="OrthoDB" id="1809156at2"/>
<dbReference type="RefSeq" id="WP_099081953.1">
    <property type="nucleotide sequence ID" value="NZ_AWQQ01000007.1"/>
</dbReference>
<dbReference type="SUPFAM" id="SSF54913">
    <property type="entry name" value="GlnB-like"/>
    <property type="match status" value="1"/>
</dbReference>
<evidence type="ECO:0000313" key="1">
    <source>
        <dbReference type="EMBL" id="PHJ39839.1"/>
    </source>
</evidence>
<sequence>MKFFNKKRVSVIVEKAWKDKVIKLFEDSGVSGFTVYKEIYGKGKHGVKGAHGSLNEISGNVEIVSITGPEVAERILQGLETMIDRGIILIVHVTDVTVLRNDQFK</sequence>
<accession>A0A2C6MES7</accession>
<gene>
    <name evidence="1" type="ORF">P378_01020</name>
</gene>
<dbReference type="GO" id="GO:0030234">
    <property type="term" value="F:enzyme regulator activity"/>
    <property type="evidence" value="ECO:0007669"/>
    <property type="project" value="InterPro"/>
</dbReference>
<dbReference type="GO" id="GO:0006808">
    <property type="term" value="P:regulation of nitrogen utilization"/>
    <property type="evidence" value="ECO:0007669"/>
    <property type="project" value="InterPro"/>
</dbReference>
<dbReference type="InterPro" id="IPR002187">
    <property type="entry name" value="N-reg_PII"/>
</dbReference>
<protein>
    <submittedName>
        <fullName evidence="1">Uncharacterized protein</fullName>
    </submittedName>
</protein>
<proteinExistence type="predicted"/>
<dbReference type="EMBL" id="AWQQ01000007">
    <property type="protein sequence ID" value="PHJ39839.1"/>
    <property type="molecule type" value="Genomic_DNA"/>
</dbReference>
<dbReference type="Pfam" id="PF00543">
    <property type="entry name" value="P-II"/>
    <property type="match status" value="1"/>
</dbReference>
<organism evidence="1 2">
    <name type="scientific">Desulforamulus profundi</name>
    <dbReference type="NCBI Taxonomy" id="1383067"/>
    <lineage>
        <taxon>Bacteria</taxon>
        <taxon>Bacillati</taxon>
        <taxon>Bacillota</taxon>
        <taxon>Clostridia</taxon>
        <taxon>Eubacteriales</taxon>
        <taxon>Peptococcaceae</taxon>
        <taxon>Desulforamulus</taxon>
    </lineage>
</organism>
<dbReference type="InterPro" id="IPR015867">
    <property type="entry name" value="N-reg_PII/ATP_PRibTrfase_C"/>
</dbReference>
<reference evidence="1 2" key="1">
    <citation type="submission" date="2013-09" db="EMBL/GenBank/DDBJ databases">
        <title>Biodegradation of hydrocarbons in the deep terrestrial subsurface : characterization of a microbial consortium composed of two Desulfotomaculum species originating from a deep geological formation.</title>
        <authorList>
            <person name="Aullo T."/>
            <person name="Berlendis S."/>
            <person name="Lascourreges J.-F."/>
            <person name="Dessort D."/>
            <person name="Saint-Laurent S."/>
            <person name="Schraauwers B."/>
            <person name="Mas J."/>
            <person name="Magot M."/>
            <person name="Ranchou-Peyruse A."/>
        </authorList>
    </citation>
    <scope>NUCLEOTIDE SEQUENCE [LARGE SCALE GENOMIC DNA]</scope>
    <source>
        <strain evidence="1 2">Bs107</strain>
    </source>
</reference>
<dbReference type="AlphaFoldDB" id="A0A2C6MES7"/>
<name>A0A2C6MES7_9FIRM</name>
<dbReference type="Proteomes" id="UP000222564">
    <property type="component" value="Unassembled WGS sequence"/>
</dbReference>
<dbReference type="Gene3D" id="3.30.70.120">
    <property type="match status" value="1"/>
</dbReference>